<keyword evidence="4" id="KW-0804">Transcription</keyword>
<evidence type="ECO:0000313" key="9">
    <source>
        <dbReference type="Proteomes" id="UP000286288"/>
    </source>
</evidence>
<dbReference type="InterPro" id="IPR013196">
    <property type="entry name" value="HTH_11"/>
</dbReference>
<dbReference type="Pfam" id="PF05043">
    <property type="entry name" value="Mga"/>
    <property type="match status" value="1"/>
</dbReference>
<evidence type="ECO:0000256" key="3">
    <source>
        <dbReference type="ARBA" id="ARBA00023159"/>
    </source>
</evidence>
<dbReference type="Pfam" id="PF00874">
    <property type="entry name" value="PRD"/>
    <property type="match status" value="1"/>
</dbReference>
<keyword evidence="3" id="KW-0010">Activator</keyword>
<protein>
    <submittedName>
        <fullName evidence="8">HTH domain-containing protein</fullName>
    </submittedName>
</protein>
<accession>A0A415EPK1</accession>
<evidence type="ECO:0000256" key="1">
    <source>
        <dbReference type="ARBA" id="ARBA00022737"/>
    </source>
</evidence>
<dbReference type="Pfam" id="PF08279">
    <property type="entry name" value="HTH_11"/>
    <property type="match status" value="1"/>
</dbReference>
<dbReference type="InterPro" id="IPR036388">
    <property type="entry name" value="WH-like_DNA-bd_sf"/>
</dbReference>
<feature type="domain" description="Helix-turn-helix type 11" evidence="7">
    <location>
        <begin position="16"/>
        <end position="70"/>
    </location>
</feature>
<keyword evidence="1" id="KW-0677">Repeat</keyword>
<comment type="caution">
    <text evidence="8">The sequence shown here is derived from an EMBL/GenBank/DDBJ whole genome shotgun (WGS) entry which is preliminary data.</text>
</comment>
<dbReference type="InterPro" id="IPR050661">
    <property type="entry name" value="BglG_antiterminators"/>
</dbReference>
<organism evidence="8 9">
    <name type="scientific">Enterococcus casseliflavus</name>
    <name type="common">Enterococcus flavescens</name>
    <dbReference type="NCBI Taxonomy" id="37734"/>
    <lineage>
        <taxon>Bacteria</taxon>
        <taxon>Bacillati</taxon>
        <taxon>Bacillota</taxon>
        <taxon>Bacilli</taxon>
        <taxon>Lactobacillales</taxon>
        <taxon>Enterococcaceae</taxon>
        <taxon>Enterococcus</taxon>
    </lineage>
</organism>
<dbReference type="SUPFAM" id="SSF63520">
    <property type="entry name" value="PTS-regulatory domain, PRD"/>
    <property type="match status" value="1"/>
</dbReference>
<dbReference type="EMBL" id="QRMZ01000022">
    <property type="protein sequence ID" value="RHK05261.1"/>
    <property type="molecule type" value="Genomic_DNA"/>
</dbReference>
<feature type="domain" description="Mga helix-turn-helix" evidence="6">
    <location>
        <begin position="87"/>
        <end position="162"/>
    </location>
</feature>
<gene>
    <name evidence="8" type="ORF">DW084_14785</name>
</gene>
<evidence type="ECO:0000256" key="2">
    <source>
        <dbReference type="ARBA" id="ARBA00023015"/>
    </source>
</evidence>
<dbReference type="AlphaFoldDB" id="A0A415EPK1"/>
<keyword evidence="2" id="KW-0805">Transcription regulation</keyword>
<feature type="domain" description="PRD" evidence="5">
    <location>
        <begin position="202"/>
        <end position="264"/>
    </location>
</feature>
<proteinExistence type="predicted"/>
<dbReference type="Proteomes" id="UP000286288">
    <property type="component" value="Unassembled WGS sequence"/>
</dbReference>
<evidence type="ECO:0000259" key="5">
    <source>
        <dbReference type="Pfam" id="PF00874"/>
    </source>
</evidence>
<dbReference type="InterPro" id="IPR011608">
    <property type="entry name" value="PRD"/>
</dbReference>
<dbReference type="GO" id="GO:0006355">
    <property type="term" value="P:regulation of DNA-templated transcription"/>
    <property type="evidence" value="ECO:0007669"/>
    <property type="project" value="InterPro"/>
</dbReference>
<evidence type="ECO:0000259" key="7">
    <source>
        <dbReference type="Pfam" id="PF08279"/>
    </source>
</evidence>
<dbReference type="InterPro" id="IPR007737">
    <property type="entry name" value="Mga_HTH"/>
</dbReference>
<dbReference type="PANTHER" id="PTHR30185:SF13">
    <property type="entry name" value="LICABCH OPERON REGULATOR-RELATED"/>
    <property type="match status" value="1"/>
</dbReference>
<dbReference type="InterPro" id="IPR036634">
    <property type="entry name" value="PRD_sf"/>
</dbReference>
<sequence>MRELQLNFMLNKTTVRWLQMLNTFERERTCSIASLANKLDVTQRTISSDIKELKTYLQEAAEFTLEANGYHFRETDPKRYLSQKKELVAEEGMYQIVEAIFHGEFCSVEEWAQRLYVSESTMRRYLNTASATLRKYHLEWILQPVNLSGSEANIRKFFKDFYYESDVTPHTLLPPKELIALVSDAFSKIPTALVNTGVSPSDFYYSLYIAIKRYQLGKTVQIPRSLAAIVETHEAFAVMKNLAPKIEALYRVRLPQQEMMWLYLVTVMKRTLTDPEKEQQFVASFGLYPELEELSQHFVQEWGISFQEPQRVKTMIHAFFLSKKINEQLAPVLNHLLTEVKNEAQKHGSAAYQKNLAFMKQHQAILGIKQEYLSDVCAALTLYSEAIRELYAQKVRRIALIIEGDLYSCHTIRARFLRYVGNDHRVFFPKINELTTDYLKENAIDLVVTNYSEYLSEFILSTDSLLLKAIPDHQDWLRVIEKIDPQLGQALSVPTT</sequence>
<evidence type="ECO:0000313" key="8">
    <source>
        <dbReference type="EMBL" id="RHK05261.1"/>
    </source>
</evidence>
<dbReference type="Gene3D" id="1.10.10.10">
    <property type="entry name" value="Winged helix-like DNA-binding domain superfamily/Winged helix DNA-binding domain"/>
    <property type="match status" value="1"/>
</dbReference>
<reference evidence="8 9" key="1">
    <citation type="submission" date="2018-08" db="EMBL/GenBank/DDBJ databases">
        <title>A genome reference for cultivated species of the human gut microbiota.</title>
        <authorList>
            <person name="Zou Y."/>
            <person name="Xue W."/>
            <person name="Luo G."/>
        </authorList>
    </citation>
    <scope>NUCLEOTIDE SEQUENCE [LARGE SCALE GENOMIC DNA]</scope>
    <source>
        <strain evidence="8 9">AF48-16</strain>
    </source>
</reference>
<evidence type="ECO:0000259" key="6">
    <source>
        <dbReference type="Pfam" id="PF05043"/>
    </source>
</evidence>
<name>A0A415EPK1_ENTCA</name>
<evidence type="ECO:0000256" key="4">
    <source>
        <dbReference type="ARBA" id="ARBA00023163"/>
    </source>
</evidence>
<dbReference type="PANTHER" id="PTHR30185">
    <property type="entry name" value="CRYPTIC BETA-GLUCOSIDE BGL OPERON ANTITERMINATOR"/>
    <property type="match status" value="1"/>
</dbReference>